<dbReference type="SUPFAM" id="SSF53187">
    <property type="entry name" value="Zn-dependent exopeptidases"/>
    <property type="match status" value="1"/>
</dbReference>
<keyword evidence="1" id="KW-0378">Hydrolase</keyword>
<evidence type="ECO:0000259" key="2">
    <source>
        <dbReference type="Pfam" id="PF04389"/>
    </source>
</evidence>
<sequence length="169" mass="18195">MSECNGVDINLDRLVADLKELSKFGYDKKTGGIFRPAYSLAYKESVNWLISKMQDCGLSTSVDSVGNVIGRLGPRDLPAVICGSHIDSVPGGGKLDGTLGVLAGLEVARCILESSNQFKFALEIIAFVDEEGAYISLLGSRAMIGDLTKFEIDNCIGRDSQSLKLIMQQ</sequence>
<dbReference type="Pfam" id="PF04389">
    <property type="entry name" value="Peptidase_M28"/>
    <property type="match status" value="1"/>
</dbReference>
<accession>A0A383F6D1</accession>
<dbReference type="InterPro" id="IPR010158">
    <property type="entry name" value="Amidase_Cbmase"/>
</dbReference>
<proteinExistence type="predicted"/>
<dbReference type="InterPro" id="IPR007484">
    <property type="entry name" value="Peptidase_M28"/>
</dbReference>
<name>A0A383F6D1_9ZZZZ</name>
<organism evidence="3">
    <name type="scientific">marine metagenome</name>
    <dbReference type="NCBI Taxonomy" id="408172"/>
    <lineage>
        <taxon>unclassified sequences</taxon>
        <taxon>metagenomes</taxon>
        <taxon>ecological metagenomes</taxon>
    </lineage>
</organism>
<dbReference type="EMBL" id="UINC01231599">
    <property type="protein sequence ID" value="SVE64200.1"/>
    <property type="molecule type" value="Genomic_DNA"/>
</dbReference>
<evidence type="ECO:0000313" key="3">
    <source>
        <dbReference type="EMBL" id="SVE64200.1"/>
    </source>
</evidence>
<gene>
    <name evidence="3" type="ORF">METZ01_LOCUS517054</name>
</gene>
<dbReference type="PANTHER" id="PTHR32494">
    <property type="entry name" value="ALLANTOATE DEIMINASE-RELATED"/>
    <property type="match status" value="1"/>
</dbReference>
<dbReference type="AlphaFoldDB" id="A0A383F6D1"/>
<dbReference type="PANTHER" id="PTHR32494:SF5">
    <property type="entry name" value="ALLANTOATE AMIDOHYDROLASE"/>
    <property type="match status" value="1"/>
</dbReference>
<evidence type="ECO:0000256" key="1">
    <source>
        <dbReference type="ARBA" id="ARBA00022801"/>
    </source>
</evidence>
<reference evidence="3" key="1">
    <citation type="submission" date="2018-05" db="EMBL/GenBank/DDBJ databases">
        <authorList>
            <person name="Lanie J.A."/>
            <person name="Ng W.-L."/>
            <person name="Kazmierczak K.M."/>
            <person name="Andrzejewski T.M."/>
            <person name="Davidsen T.M."/>
            <person name="Wayne K.J."/>
            <person name="Tettelin H."/>
            <person name="Glass J.I."/>
            <person name="Rusch D."/>
            <person name="Podicherti R."/>
            <person name="Tsui H.-C.T."/>
            <person name="Winkler M.E."/>
        </authorList>
    </citation>
    <scope>NUCLEOTIDE SEQUENCE</scope>
</reference>
<dbReference type="GO" id="GO:0016813">
    <property type="term" value="F:hydrolase activity, acting on carbon-nitrogen (but not peptide) bonds, in linear amidines"/>
    <property type="evidence" value="ECO:0007669"/>
    <property type="project" value="InterPro"/>
</dbReference>
<feature type="domain" description="Peptidase M28" evidence="2">
    <location>
        <begin position="67"/>
        <end position="145"/>
    </location>
</feature>
<feature type="non-terminal residue" evidence="3">
    <location>
        <position position="169"/>
    </location>
</feature>
<dbReference type="Gene3D" id="3.40.630.10">
    <property type="entry name" value="Zn peptidases"/>
    <property type="match status" value="1"/>
</dbReference>
<protein>
    <recommendedName>
        <fullName evidence="2">Peptidase M28 domain-containing protein</fullName>
    </recommendedName>
</protein>